<dbReference type="EMBL" id="UFQS01000429">
    <property type="protein sequence ID" value="SSX03861.1"/>
    <property type="molecule type" value="Genomic_DNA"/>
</dbReference>
<name>A0A336KHM2_CULSO</name>
<reference evidence="1" key="1">
    <citation type="submission" date="2018-04" db="EMBL/GenBank/DDBJ databases">
        <authorList>
            <person name="Go L.Y."/>
            <person name="Mitchell J.A."/>
        </authorList>
    </citation>
    <scope>NUCLEOTIDE SEQUENCE</scope>
    <source>
        <tissue evidence="1">Whole organism</tissue>
    </source>
</reference>
<organism evidence="1">
    <name type="scientific">Culicoides sonorensis</name>
    <name type="common">Biting midge</name>
    <dbReference type="NCBI Taxonomy" id="179676"/>
    <lineage>
        <taxon>Eukaryota</taxon>
        <taxon>Metazoa</taxon>
        <taxon>Ecdysozoa</taxon>
        <taxon>Arthropoda</taxon>
        <taxon>Hexapoda</taxon>
        <taxon>Insecta</taxon>
        <taxon>Pterygota</taxon>
        <taxon>Neoptera</taxon>
        <taxon>Endopterygota</taxon>
        <taxon>Diptera</taxon>
        <taxon>Nematocera</taxon>
        <taxon>Chironomoidea</taxon>
        <taxon>Ceratopogonidae</taxon>
        <taxon>Ceratopogoninae</taxon>
        <taxon>Culicoides</taxon>
        <taxon>Monoculicoides</taxon>
    </lineage>
</organism>
<evidence type="ECO:0000313" key="2">
    <source>
        <dbReference type="EMBL" id="SSX24226.1"/>
    </source>
</evidence>
<dbReference type="VEuPathDB" id="VectorBase:CSON010509"/>
<proteinExistence type="predicted"/>
<sequence>MSKHSSNLENFQPPVKKFKLEEDEGSIYHIEYLNDSVTNVKSELNKIEYTFQNIFEKLNEFEFTLTKILNKYKARYVNYLELDISRKGSLLQEDVESVTLAFPLQSIEEISQFESEDLDLVVQTFIKGLLKNHKNFSIVFQSLLSDDLMLILRDWENMSRFRFFSEILYDIMKHNFAEYDDFILEMRKQVMKSINRAKSKNKETSQKD</sequence>
<reference evidence="2" key="2">
    <citation type="submission" date="2018-07" db="EMBL/GenBank/DDBJ databases">
        <authorList>
            <person name="Quirk P.G."/>
            <person name="Krulwich T.A."/>
        </authorList>
    </citation>
    <scope>NUCLEOTIDE SEQUENCE</scope>
</reference>
<dbReference type="EMBL" id="UFQT01000429">
    <property type="protein sequence ID" value="SSX24226.1"/>
    <property type="molecule type" value="Genomic_DNA"/>
</dbReference>
<accession>A0A336KHM2</accession>
<dbReference type="AlphaFoldDB" id="A0A336KHM2"/>
<gene>
    <name evidence="1" type="primary">CSON010509</name>
</gene>
<protein>
    <submittedName>
        <fullName evidence="1">CSON010509 protein</fullName>
    </submittedName>
</protein>
<evidence type="ECO:0000313" key="1">
    <source>
        <dbReference type="EMBL" id="SSX03861.1"/>
    </source>
</evidence>